<dbReference type="PANTHER" id="PTHR22765">
    <property type="entry name" value="RING FINGER AND PROTEASE ASSOCIATED DOMAIN-CONTAINING"/>
    <property type="match status" value="1"/>
</dbReference>
<reference evidence="6" key="1">
    <citation type="submission" date="2019-10" db="EMBL/GenBank/DDBJ databases">
        <title>Conservation and host-specific expression of non-tandemly repeated heterogenous ribosome RNA gene in arbuscular mycorrhizal fungi.</title>
        <authorList>
            <person name="Maeda T."/>
            <person name="Kobayashi Y."/>
            <person name="Nakagawa T."/>
            <person name="Ezawa T."/>
            <person name="Yamaguchi K."/>
            <person name="Bino T."/>
            <person name="Nishimoto Y."/>
            <person name="Shigenobu S."/>
            <person name="Kawaguchi M."/>
        </authorList>
    </citation>
    <scope>NUCLEOTIDE SEQUENCE</scope>
    <source>
        <strain evidence="6">HR1</strain>
    </source>
</reference>
<feature type="signal peptide" evidence="4">
    <location>
        <begin position="1"/>
        <end position="47"/>
    </location>
</feature>
<evidence type="ECO:0000256" key="2">
    <source>
        <dbReference type="SAM" id="MobiDB-lite"/>
    </source>
</evidence>
<feature type="chain" id="PRO_5034031734" evidence="4">
    <location>
        <begin position="48"/>
        <end position="657"/>
    </location>
</feature>
<evidence type="ECO:0000256" key="1">
    <source>
        <dbReference type="PROSITE-ProRule" id="PRU00175"/>
    </source>
</evidence>
<dbReference type="EMBL" id="BLAL01000285">
    <property type="protein sequence ID" value="GET00248.1"/>
    <property type="molecule type" value="Genomic_DNA"/>
</dbReference>
<evidence type="ECO:0000259" key="5">
    <source>
        <dbReference type="PROSITE" id="PS50089"/>
    </source>
</evidence>
<dbReference type="InterPro" id="IPR013083">
    <property type="entry name" value="Znf_RING/FYVE/PHD"/>
</dbReference>
<protein>
    <submittedName>
        <fullName evidence="6">E3 ubiquitin-protein ligase RNF13</fullName>
    </submittedName>
</protein>
<feature type="compositionally biased region" description="Basic and acidic residues" evidence="2">
    <location>
        <begin position="315"/>
        <end position="338"/>
    </location>
</feature>
<dbReference type="GO" id="GO:0008270">
    <property type="term" value="F:zinc ion binding"/>
    <property type="evidence" value="ECO:0007669"/>
    <property type="project" value="UniProtKB-KW"/>
</dbReference>
<organism evidence="6 7">
    <name type="scientific">Rhizophagus clarus</name>
    <dbReference type="NCBI Taxonomy" id="94130"/>
    <lineage>
        <taxon>Eukaryota</taxon>
        <taxon>Fungi</taxon>
        <taxon>Fungi incertae sedis</taxon>
        <taxon>Mucoromycota</taxon>
        <taxon>Glomeromycotina</taxon>
        <taxon>Glomeromycetes</taxon>
        <taxon>Glomerales</taxon>
        <taxon>Glomeraceae</taxon>
        <taxon>Rhizophagus</taxon>
    </lineage>
</organism>
<gene>
    <name evidence="6" type="ORF">RCL2_002671700</name>
</gene>
<dbReference type="InterPro" id="IPR051826">
    <property type="entry name" value="E3_ubiquitin-ligase_domain"/>
</dbReference>
<dbReference type="GO" id="GO:0061630">
    <property type="term" value="F:ubiquitin protein ligase activity"/>
    <property type="evidence" value="ECO:0007669"/>
    <property type="project" value="TreeGrafter"/>
</dbReference>
<dbReference type="PROSITE" id="PS50089">
    <property type="entry name" value="ZF_RING_2"/>
    <property type="match status" value="1"/>
</dbReference>
<proteinExistence type="predicted"/>
<dbReference type="PANTHER" id="PTHR22765:SF434">
    <property type="entry name" value="GB|AAD18119.1-RELATED"/>
    <property type="match status" value="1"/>
</dbReference>
<keyword evidence="3" id="KW-0812">Transmembrane</keyword>
<feature type="domain" description="RING-type" evidence="5">
    <location>
        <begin position="463"/>
        <end position="505"/>
    </location>
</feature>
<keyword evidence="1" id="KW-0862">Zinc</keyword>
<accession>A0A8H3M7L8</accession>
<keyword evidence="1" id="KW-0863">Zinc-finger</keyword>
<feature type="transmembrane region" description="Helical" evidence="3">
    <location>
        <begin position="534"/>
        <end position="552"/>
    </location>
</feature>
<feature type="compositionally biased region" description="Basic and acidic residues" evidence="2">
    <location>
        <begin position="349"/>
        <end position="360"/>
    </location>
</feature>
<dbReference type="SUPFAM" id="SSF57850">
    <property type="entry name" value="RING/U-box"/>
    <property type="match status" value="1"/>
</dbReference>
<evidence type="ECO:0000256" key="3">
    <source>
        <dbReference type="SAM" id="Phobius"/>
    </source>
</evidence>
<sequence>MTIVLWIMTLKNYYSKNRRNSNKGLNKSFYLILFFLLLLLNSPVTSAGIGSVSGPSIQLDVVEYVIGVERRAKLAEDSPTQEYDRVNLLENSAAPTKDGTQGILFELIQNCDDINITMIPNDVVKEIPSRMALITNPDCPLVSLNSALQQKVTGAIIIANTSVISDQPSPPKIPPNTFNFPIYYVVNAANGQEIQKFLMDNIYLKNVTDQNGNRELLKYRVRALLLPQTSFFPGVWEFTLIIVVVLLAVSFITSVAMHCHLYRLRRQRGRENSARPFTCHTKVTIDDDILATFPIRIYKESTPKNNEIVENQSNEENKDAQNQDDVTKNENSDVKPRDSLTTAPLASEIDNKEKIDSNDKTDQKSIVTINLSNNTSVDTPPFSISSVLNRKVSIKADYPSALSRHVSVKSQRAALSRHVSVRSARSTKSTRSENAVSAATALCEGSGVNIDDYDSQIHYNTMCAICLDEFENGDQLRALPCGHEFHSECIDPWLIQKSSLCPLCKFDCIPEGSKLQYDSESVSLNTTPENNRNFIVAALMAWWPIAFIRARFIRLRDHRRRSSSNAIADDVTTTNHQPFTPPQISEPELARTASSSRRIEIVTPGISRYGSEEVLRELAMQSGLSVIHNSIRIRINCSIFHVKSCQSFFRICVVIPS</sequence>
<comment type="caution">
    <text evidence="6">The sequence shown here is derived from an EMBL/GenBank/DDBJ whole genome shotgun (WGS) entry which is preliminary data.</text>
</comment>
<dbReference type="CDD" id="cd16454">
    <property type="entry name" value="RING-H2_PA-TM-RING"/>
    <property type="match status" value="1"/>
</dbReference>
<feature type="transmembrane region" description="Helical" evidence="3">
    <location>
        <begin position="238"/>
        <end position="262"/>
    </location>
</feature>
<dbReference type="GO" id="GO:0006511">
    <property type="term" value="P:ubiquitin-dependent protein catabolic process"/>
    <property type="evidence" value="ECO:0007669"/>
    <property type="project" value="TreeGrafter"/>
</dbReference>
<dbReference type="AlphaFoldDB" id="A0A8H3M7L8"/>
<feature type="compositionally biased region" description="Polar residues" evidence="2">
    <location>
        <begin position="304"/>
        <end position="314"/>
    </location>
</feature>
<evidence type="ECO:0000313" key="6">
    <source>
        <dbReference type="EMBL" id="GET00248.1"/>
    </source>
</evidence>
<feature type="region of interest" description="Disordered" evidence="2">
    <location>
        <begin position="304"/>
        <end position="360"/>
    </location>
</feature>
<dbReference type="Pfam" id="PF13639">
    <property type="entry name" value="zf-RING_2"/>
    <property type="match status" value="1"/>
</dbReference>
<dbReference type="FunFam" id="3.30.40.10:FF:000388">
    <property type="entry name" value="Putative RING zinc finger domain superfamily protein"/>
    <property type="match status" value="1"/>
</dbReference>
<dbReference type="OrthoDB" id="8062037at2759"/>
<keyword evidence="3" id="KW-0472">Membrane</keyword>
<dbReference type="SMART" id="SM00184">
    <property type="entry name" value="RING"/>
    <property type="match status" value="1"/>
</dbReference>
<evidence type="ECO:0000313" key="7">
    <source>
        <dbReference type="Proteomes" id="UP000615446"/>
    </source>
</evidence>
<dbReference type="Proteomes" id="UP000615446">
    <property type="component" value="Unassembled WGS sequence"/>
</dbReference>
<keyword evidence="1" id="KW-0479">Metal-binding</keyword>
<feature type="region of interest" description="Disordered" evidence="2">
    <location>
        <begin position="571"/>
        <end position="596"/>
    </location>
</feature>
<name>A0A8H3M7L8_9GLOM</name>
<keyword evidence="4" id="KW-0732">Signal</keyword>
<dbReference type="InterPro" id="IPR001841">
    <property type="entry name" value="Znf_RING"/>
</dbReference>
<evidence type="ECO:0000256" key="4">
    <source>
        <dbReference type="SAM" id="SignalP"/>
    </source>
</evidence>
<keyword evidence="3" id="KW-1133">Transmembrane helix</keyword>
<dbReference type="Gene3D" id="3.30.40.10">
    <property type="entry name" value="Zinc/RING finger domain, C3HC4 (zinc finger)"/>
    <property type="match status" value="1"/>
</dbReference>